<accession>A0ABT8PCW4</accession>
<dbReference type="RefSeq" id="WP_301755806.1">
    <property type="nucleotide sequence ID" value="NZ_JAUJSQ010000005.1"/>
</dbReference>
<dbReference type="EMBL" id="JAUJSQ010000005">
    <property type="protein sequence ID" value="MDN7932981.1"/>
    <property type="molecule type" value="Genomic_DNA"/>
</dbReference>
<reference evidence="1" key="1">
    <citation type="submission" date="2023-07" db="EMBL/GenBank/DDBJ databases">
        <title>A collection of bacterial strains from the Burkholderia cepacia Research Laboratory and Repository.</title>
        <authorList>
            <person name="Lipuma J."/>
            <person name="Spilker T."/>
            <person name="Caverly L."/>
        </authorList>
    </citation>
    <scope>NUCLEOTIDE SEQUENCE</scope>
    <source>
        <strain evidence="1">AU42020</strain>
    </source>
</reference>
<evidence type="ECO:0008006" key="3">
    <source>
        <dbReference type="Google" id="ProtNLM"/>
    </source>
</evidence>
<sequence>MTADYFQDVFMPNREPVYTKEIAFLLRARKMRHHHRTMRGTGVVVLTAGLVAASACFASPVSQAFPLPTSPLTDKQSANQTDVVPDERVGWVKNPLITQIRFHDGKLGSNYVEIHYYLSYINSSDRDFKWTDGPAPNVPRIQLYSEGKRIDPAPPPKDDGIMAIRPAPRDEEREANPRVLKAKSQWISDIPSKFVIVNTQFLPGNHVYEIVYWHPKHDWAEIRKAQERPDSQGRGRMRYSITDNAPSNRLYFRVYKPTDEEAREGRHIEFRGEVDARTQVPALPYARPGDYATKTGYWAATGKSIERLGGYYEAFAKEGDSLPNLPGDRGVDPFSFQWKYVGEQSAAVGK</sequence>
<gene>
    <name evidence="1" type="ORF">QZM52_16970</name>
</gene>
<proteinExistence type="predicted"/>
<dbReference type="Proteomes" id="UP001171606">
    <property type="component" value="Unassembled WGS sequence"/>
</dbReference>
<comment type="caution">
    <text evidence="1">The sequence shown here is derived from an EMBL/GenBank/DDBJ whole genome shotgun (WGS) entry which is preliminary data.</text>
</comment>
<keyword evidence="2" id="KW-1185">Reference proteome</keyword>
<organism evidence="1 2">
    <name type="scientific">Burkholderia metallica</name>
    <dbReference type="NCBI Taxonomy" id="488729"/>
    <lineage>
        <taxon>Bacteria</taxon>
        <taxon>Pseudomonadati</taxon>
        <taxon>Pseudomonadota</taxon>
        <taxon>Betaproteobacteria</taxon>
        <taxon>Burkholderiales</taxon>
        <taxon>Burkholderiaceae</taxon>
        <taxon>Burkholderia</taxon>
        <taxon>Burkholderia cepacia complex</taxon>
    </lineage>
</organism>
<evidence type="ECO:0000313" key="1">
    <source>
        <dbReference type="EMBL" id="MDN7932981.1"/>
    </source>
</evidence>
<evidence type="ECO:0000313" key="2">
    <source>
        <dbReference type="Proteomes" id="UP001171606"/>
    </source>
</evidence>
<protein>
    <recommendedName>
        <fullName evidence="3">Lipoprotein</fullName>
    </recommendedName>
</protein>
<name>A0ABT8PCW4_9BURK</name>